<dbReference type="EMBL" id="BOPH01000050">
    <property type="protein sequence ID" value="GIJ68881.1"/>
    <property type="molecule type" value="Genomic_DNA"/>
</dbReference>
<proteinExistence type="predicted"/>
<dbReference type="InterPro" id="IPR038389">
    <property type="entry name" value="PSMG2_sf"/>
</dbReference>
<keyword evidence="2" id="KW-1185">Reference proteome</keyword>
<dbReference type="AlphaFoldDB" id="A0A8J3ZSG2"/>
<sequence>MVLDPNELFEMTGDLPQLERPVLLQALDGFVDAGSAVQLAREHVMSALNARLIARFDIDQLLDYRSRRPTMKFVEDHWESYDEPVLGLYHVRDDEGTAFLMLAGPEPDLQWERFIAAALTLIERLDVRITVGLTAIPMAVPHTRPIGVTAHATRPELIAGYEPWLRQVQVPASVANLLEYRLGKHGHDAIGFAVHVPHYLAQSPFPAAAEELLTRLSRSTGLLLPTEELRSAAELVRVEVDKQVAAAEDATALVKMLEQQYDSFSRGRGDNDLLAAETAALPTADELGAELERFLAEHNRPPEQPPG</sequence>
<dbReference type="Gene3D" id="1.10.287.100">
    <property type="match status" value="1"/>
</dbReference>
<dbReference type="SUPFAM" id="SSF159659">
    <property type="entry name" value="Cgl1923-like"/>
    <property type="match status" value="1"/>
</dbReference>
<dbReference type="Pfam" id="PF09754">
    <property type="entry name" value="PAC2"/>
    <property type="match status" value="1"/>
</dbReference>
<evidence type="ECO:0000313" key="1">
    <source>
        <dbReference type="EMBL" id="GIJ68881.1"/>
    </source>
</evidence>
<protein>
    <recommendedName>
        <fullName evidence="3">ATP-grasp superfamily enzyme</fullName>
    </recommendedName>
</protein>
<comment type="caution">
    <text evidence="1">The sequence shown here is derived from an EMBL/GenBank/DDBJ whole genome shotgun (WGS) entry which is preliminary data.</text>
</comment>
<evidence type="ECO:0008006" key="3">
    <source>
        <dbReference type="Google" id="ProtNLM"/>
    </source>
</evidence>
<accession>A0A8J3ZSG2</accession>
<evidence type="ECO:0000313" key="2">
    <source>
        <dbReference type="Proteomes" id="UP000635606"/>
    </source>
</evidence>
<name>A0A8J3ZSG2_9ACTN</name>
<dbReference type="Gene3D" id="3.40.50.10900">
    <property type="entry name" value="PAC-like subunit"/>
    <property type="match status" value="1"/>
</dbReference>
<dbReference type="Proteomes" id="UP000635606">
    <property type="component" value="Unassembled WGS sequence"/>
</dbReference>
<gene>
    <name evidence="1" type="ORF">Voc01_037980</name>
</gene>
<dbReference type="PIRSF" id="PIRSF028754">
    <property type="entry name" value="UCP028754"/>
    <property type="match status" value="1"/>
</dbReference>
<dbReference type="InterPro" id="IPR008492">
    <property type="entry name" value="Rv2714-like"/>
</dbReference>
<reference evidence="1" key="1">
    <citation type="submission" date="2021-01" db="EMBL/GenBank/DDBJ databases">
        <title>Whole genome shotgun sequence of Virgisporangium ochraceum NBRC 16418.</title>
        <authorList>
            <person name="Komaki H."/>
            <person name="Tamura T."/>
        </authorList>
    </citation>
    <scope>NUCLEOTIDE SEQUENCE</scope>
    <source>
        <strain evidence="1">NBRC 16418</strain>
    </source>
</reference>
<organism evidence="1 2">
    <name type="scientific">Virgisporangium ochraceum</name>
    <dbReference type="NCBI Taxonomy" id="65505"/>
    <lineage>
        <taxon>Bacteria</taxon>
        <taxon>Bacillati</taxon>
        <taxon>Actinomycetota</taxon>
        <taxon>Actinomycetes</taxon>
        <taxon>Micromonosporales</taxon>
        <taxon>Micromonosporaceae</taxon>
        <taxon>Virgisporangium</taxon>
    </lineage>
</organism>
<dbReference type="InterPro" id="IPR019151">
    <property type="entry name" value="Proteasome_assmbl_chaperone_2"/>
</dbReference>